<evidence type="ECO:0000259" key="3">
    <source>
        <dbReference type="Pfam" id="PF01471"/>
    </source>
</evidence>
<dbReference type="Gene3D" id="2.40.420.20">
    <property type="match status" value="1"/>
</dbReference>
<dbReference type="OrthoDB" id="3268648at2"/>
<dbReference type="Pfam" id="PF01471">
    <property type="entry name" value="PG_binding_1"/>
    <property type="match status" value="1"/>
</dbReference>
<evidence type="ECO:0000313" key="5">
    <source>
        <dbReference type="Proteomes" id="UP000297948"/>
    </source>
</evidence>
<evidence type="ECO:0000256" key="2">
    <source>
        <dbReference type="SAM" id="Phobius"/>
    </source>
</evidence>
<dbReference type="InterPro" id="IPR036366">
    <property type="entry name" value="PGBDSf"/>
</dbReference>
<evidence type="ECO:0000256" key="1">
    <source>
        <dbReference type="SAM" id="MobiDB-lite"/>
    </source>
</evidence>
<dbReference type="Gene3D" id="1.10.101.10">
    <property type="entry name" value="PGBD-like superfamily/PGBD"/>
    <property type="match status" value="1"/>
</dbReference>
<proteinExistence type="predicted"/>
<gene>
    <name evidence="4" type="ORF">E4099_00215</name>
</gene>
<organism evidence="4 5">
    <name type="scientific">Streptomyces palmae</name>
    <dbReference type="NCBI Taxonomy" id="1701085"/>
    <lineage>
        <taxon>Bacteria</taxon>
        <taxon>Bacillati</taxon>
        <taxon>Actinomycetota</taxon>
        <taxon>Actinomycetes</taxon>
        <taxon>Kitasatosporales</taxon>
        <taxon>Streptomycetaceae</taxon>
        <taxon>Streptomyces</taxon>
    </lineage>
</organism>
<evidence type="ECO:0000313" key="4">
    <source>
        <dbReference type="EMBL" id="TGB19609.1"/>
    </source>
</evidence>
<dbReference type="SUPFAM" id="SSF47090">
    <property type="entry name" value="PGBD-like"/>
    <property type="match status" value="1"/>
</dbReference>
<dbReference type="AlphaFoldDB" id="A0A4Z0HG43"/>
<sequence length="389" mass="40853">MRRRRGHEQQEGRPVTGQHVLDAQEDQAPPVGRRRRRVAKITVTVFVLATAGAVTVAALGLGGDEGDGGAAASQLPPSTAKVLRQTLRDTQSEDGVLGYGPVRTLSGRLPGTLTKVPAAGARISRGQELYAVDNQPVVLMYGPLPAYRTLRKGAEGPDVKQLEANLAALGYTGFTVDEEYSDRTAKAVEQWQEDLELKRTGTVELGRLAFAPGPVRIDSTEADTGDQAAPGQKVLAYTGTAKAVTVELDSADRQVARKGRTVGIRLPDGTRVDGTVSSVTSFRKPAEQGKDARTRLKVVISPADAKARRAVAAYDQAGVHVDFTAGERENVLTVPVASLLALAEGGYGVEVVGGSGTRYVPVHTGLFAGGRVEISGAGITEGTTVGMPK</sequence>
<accession>A0A4Z0HG43</accession>
<dbReference type="EMBL" id="SRID01000001">
    <property type="protein sequence ID" value="TGB19609.1"/>
    <property type="molecule type" value="Genomic_DNA"/>
</dbReference>
<keyword evidence="2" id="KW-1133">Transmembrane helix</keyword>
<keyword evidence="2" id="KW-0472">Membrane</keyword>
<dbReference type="InterPro" id="IPR002477">
    <property type="entry name" value="Peptidoglycan-bd-like"/>
</dbReference>
<dbReference type="InterPro" id="IPR036365">
    <property type="entry name" value="PGBD-like_sf"/>
</dbReference>
<feature type="region of interest" description="Disordered" evidence="1">
    <location>
        <begin position="1"/>
        <end position="34"/>
    </location>
</feature>
<keyword evidence="5" id="KW-1185">Reference proteome</keyword>
<protein>
    <submittedName>
        <fullName evidence="4">Efflux RND transporter periplasmic adaptor subunit</fullName>
    </submittedName>
</protein>
<feature type="transmembrane region" description="Helical" evidence="2">
    <location>
        <begin position="41"/>
        <end position="61"/>
    </location>
</feature>
<comment type="caution">
    <text evidence="4">The sequence shown here is derived from an EMBL/GenBank/DDBJ whole genome shotgun (WGS) entry which is preliminary data.</text>
</comment>
<keyword evidence="2" id="KW-0812">Transmembrane</keyword>
<feature type="domain" description="Peptidoglycan binding-like" evidence="3">
    <location>
        <begin position="156"/>
        <end position="203"/>
    </location>
</feature>
<reference evidence="4 5" key="1">
    <citation type="submission" date="2019-03" db="EMBL/GenBank/DDBJ databases">
        <authorList>
            <person name="Gonzalez-Pimentel J.L."/>
        </authorList>
    </citation>
    <scope>NUCLEOTIDE SEQUENCE [LARGE SCALE GENOMIC DNA]</scope>
    <source>
        <strain evidence="4 5">JCM 31289</strain>
    </source>
</reference>
<dbReference type="Proteomes" id="UP000297948">
    <property type="component" value="Unassembled WGS sequence"/>
</dbReference>
<name>A0A4Z0HG43_9ACTN</name>